<accession>A0A8S3BC83</accession>
<dbReference type="AlphaFoldDB" id="A0A8S3BC83"/>
<dbReference type="GO" id="GO:0007005">
    <property type="term" value="P:mitochondrion organization"/>
    <property type="evidence" value="ECO:0007669"/>
    <property type="project" value="TreeGrafter"/>
</dbReference>
<name>A0A8S3BC83_9BILA</name>
<feature type="non-terminal residue" evidence="3">
    <location>
        <position position="59"/>
    </location>
</feature>
<dbReference type="Pfam" id="PF00004">
    <property type="entry name" value="AAA"/>
    <property type="match status" value="1"/>
</dbReference>
<dbReference type="InterPro" id="IPR003960">
    <property type="entry name" value="ATPase_AAA_CS"/>
</dbReference>
<feature type="domain" description="ATPase AAA-type core" evidence="2">
    <location>
        <begin position="3"/>
        <end position="36"/>
    </location>
</feature>
<dbReference type="InterPro" id="IPR003959">
    <property type="entry name" value="ATPase_AAA_core"/>
</dbReference>
<dbReference type="GO" id="GO:0005524">
    <property type="term" value="F:ATP binding"/>
    <property type="evidence" value="ECO:0007669"/>
    <property type="project" value="UniProtKB-KW"/>
</dbReference>
<sequence length="59" mass="6897">FEKNEGIIILAATNRRDYLDSALLRPGRFDSEIHISPPDLRGRTEIFELYLSKVTYDRN</sequence>
<dbReference type="InterPro" id="IPR027417">
    <property type="entry name" value="P-loop_NTPase"/>
</dbReference>
<evidence type="ECO:0000256" key="1">
    <source>
        <dbReference type="RuleBase" id="RU003651"/>
    </source>
</evidence>
<proteinExistence type="inferred from homology"/>
<dbReference type="EMBL" id="CAJOBJ010153733">
    <property type="protein sequence ID" value="CAF4817309.1"/>
    <property type="molecule type" value="Genomic_DNA"/>
</dbReference>
<gene>
    <name evidence="3" type="ORF">GIL414_LOCUS47844</name>
</gene>
<evidence type="ECO:0000259" key="2">
    <source>
        <dbReference type="Pfam" id="PF00004"/>
    </source>
</evidence>
<protein>
    <recommendedName>
        <fullName evidence="2">ATPase AAA-type core domain-containing protein</fullName>
    </recommendedName>
</protein>
<dbReference type="PROSITE" id="PS00674">
    <property type="entry name" value="AAA"/>
    <property type="match status" value="1"/>
</dbReference>
<evidence type="ECO:0000313" key="4">
    <source>
        <dbReference type="Proteomes" id="UP000681720"/>
    </source>
</evidence>
<feature type="non-terminal residue" evidence="3">
    <location>
        <position position="1"/>
    </location>
</feature>
<keyword evidence="1" id="KW-0547">Nucleotide-binding</keyword>
<dbReference type="SUPFAM" id="SSF52540">
    <property type="entry name" value="P-loop containing nucleoside triphosphate hydrolases"/>
    <property type="match status" value="1"/>
</dbReference>
<dbReference type="PANTHER" id="PTHR23076:SF97">
    <property type="entry name" value="ATP-DEPENDENT ZINC METALLOPROTEASE YME1L1"/>
    <property type="match status" value="1"/>
</dbReference>
<organism evidence="3 4">
    <name type="scientific">Rotaria magnacalcarata</name>
    <dbReference type="NCBI Taxonomy" id="392030"/>
    <lineage>
        <taxon>Eukaryota</taxon>
        <taxon>Metazoa</taxon>
        <taxon>Spiralia</taxon>
        <taxon>Gnathifera</taxon>
        <taxon>Rotifera</taxon>
        <taxon>Eurotatoria</taxon>
        <taxon>Bdelloidea</taxon>
        <taxon>Philodinida</taxon>
        <taxon>Philodinidae</taxon>
        <taxon>Rotaria</taxon>
    </lineage>
</organism>
<evidence type="ECO:0000313" key="3">
    <source>
        <dbReference type="EMBL" id="CAF4817309.1"/>
    </source>
</evidence>
<reference evidence="3" key="1">
    <citation type="submission" date="2021-02" db="EMBL/GenBank/DDBJ databases">
        <authorList>
            <person name="Nowell W R."/>
        </authorList>
    </citation>
    <scope>NUCLEOTIDE SEQUENCE</scope>
</reference>
<dbReference type="GO" id="GO:0004176">
    <property type="term" value="F:ATP-dependent peptidase activity"/>
    <property type="evidence" value="ECO:0007669"/>
    <property type="project" value="TreeGrafter"/>
</dbReference>
<keyword evidence="1" id="KW-0067">ATP-binding</keyword>
<dbReference type="GO" id="GO:0016887">
    <property type="term" value="F:ATP hydrolysis activity"/>
    <property type="evidence" value="ECO:0007669"/>
    <property type="project" value="InterPro"/>
</dbReference>
<comment type="caution">
    <text evidence="3">The sequence shown here is derived from an EMBL/GenBank/DDBJ whole genome shotgun (WGS) entry which is preliminary data.</text>
</comment>
<dbReference type="PANTHER" id="PTHR23076">
    <property type="entry name" value="METALLOPROTEASE M41 FTSH"/>
    <property type="match status" value="1"/>
</dbReference>
<dbReference type="GO" id="GO:0006515">
    <property type="term" value="P:protein quality control for misfolded or incompletely synthesized proteins"/>
    <property type="evidence" value="ECO:0007669"/>
    <property type="project" value="TreeGrafter"/>
</dbReference>
<dbReference type="Gene3D" id="3.40.50.300">
    <property type="entry name" value="P-loop containing nucleotide triphosphate hydrolases"/>
    <property type="match status" value="1"/>
</dbReference>
<dbReference type="GO" id="GO:0005743">
    <property type="term" value="C:mitochondrial inner membrane"/>
    <property type="evidence" value="ECO:0007669"/>
    <property type="project" value="TreeGrafter"/>
</dbReference>
<dbReference type="Gene3D" id="1.10.8.60">
    <property type="match status" value="1"/>
</dbReference>
<dbReference type="Proteomes" id="UP000681720">
    <property type="component" value="Unassembled WGS sequence"/>
</dbReference>
<comment type="similarity">
    <text evidence="1">Belongs to the AAA ATPase family.</text>
</comment>